<feature type="binding site" evidence="10">
    <location>
        <position position="27"/>
    </location>
    <ligand>
        <name>Zn(2+)</name>
        <dbReference type="ChEBI" id="CHEBI:29105"/>
    </ligand>
</feature>
<dbReference type="PANTHER" id="PTHR12589:SF7">
    <property type="entry name" value="6-PYRUVOYL TETRAHYDROBIOPTERIN SYNTHASE"/>
    <property type="match status" value="1"/>
</dbReference>
<evidence type="ECO:0000256" key="10">
    <source>
        <dbReference type="PIRSR" id="PIRSR006113-2"/>
    </source>
</evidence>
<evidence type="ECO:0000256" key="2">
    <source>
        <dbReference type="ARBA" id="ARBA00008900"/>
    </source>
</evidence>
<dbReference type="GO" id="GO:0046872">
    <property type="term" value="F:metal ion binding"/>
    <property type="evidence" value="ECO:0007669"/>
    <property type="project" value="UniProtKB-KW"/>
</dbReference>
<dbReference type="PANTHER" id="PTHR12589">
    <property type="entry name" value="PYRUVOYL TETRAHYDROBIOPTERIN SYNTHASE"/>
    <property type="match status" value="1"/>
</dbReference>
<protein>
    <recommendedName>
        <fullName evidence="3 8">6-carboxy-5,6,7,8-tetrahydropterin synthase</fullName>
        <ecNumber evidence="8">4.-.-.-</ecNumber>
    </recommendedName>
</protein>
<dbReference type="UniPathway" id="UPA00391"/>
<dbReference type="RefSeq" id="WP_066668469.1">
    <property type="nucleotide sequence ID" value="NZ_LYVF01000164.1"/>
</dbReference>
<feature type="binding site" evidence="10">
    <location>
        <position position="14"/>
    </location>
    <ligand>
        <name>Zn(2+)</name>
        <dbReference type="ChEBI" id="CHEBI:29105"/>
    </ligand>
</feature>
<comment type="catalytic activity">
    <reaction evidence="7 8">
        <text>7,8-dihydroneopterin 3'-triphosphate + H2O = 6-carboxy-5,6,7,8-tetrahydropterin + triphosphate + acetaldehyde + 2 H(+)</text>
        <dbReference type="Rhea" id="RHEA:27966"/>
        <dbReference type="ChEBI" id="CHEBI:15343"/>
        <dbReference type="ChEBI" id="CHEBI:15377"/>
        <dbReference type="ChEBI" id="CHEBI:15378"/>
        <dbReference type="ChEBI" id="CHEBI:18036"/>
        <dbReference type="ChEBI" id="CHEBI:58462"/>
        <dbReference type="ChEBI" id="CHEBI:61032"/>
        <dbReference type="EC" id="4.1.2.50"/>
    </reaction>
</comment>
<dbReference type="GO" id="GO:0070497">
    <property type="term" value="F:6-carboxytetrahydropterin synthase activity"/>
    <property type="evidence" value="ECO:0007669"/>
    <property type="project" value="UniProtKB-EC"/>
</dbReference>
<evidence type="ECO:0000313" key="11">
    <source>
        <dbReference type="EMBL" id="OAT81347.1"/>
    </source>
</evidence>
<comment type="caution">
    <text evidence="11">The sequence shown here is derived from an EMBL/GenBank/DDBJ whole genome shotgun (WGS) entry which is preliminary data.</text>
</comment>
<dbReference type="GO" id="GO:0008616">
    <property type="term" value="P:tRNA queuosine(34) biosynthetic process"/>
    <property type="evidence" value="ECO:0007669"/>
    <property type="project" value="UniProtKB-KW"/>
</dbReference>
<dbReference type="AlphaFoldDB" id="A0A1B7LE21"/>
<dbReference type="NCBIfam" id="TIGR03367">
    <property type="entry name" value="queuosine_QueD"/>
    <property type="match status" value="1"/>
</dbReference>
<keyword evidence="5 8" id="KW-0862">Zinc</keyword>
<comment type="pathway">
    <text evidence="1 8">Purine metabolism; 7-cyano-7-deazaguanine biosynthesis.</text>
</comment>
<evidence type="ECO:0000256" key="8">
    <source>
        <dbReference type="PIRNR" id="PIRNR006113"/>
    </source>
</evidence>
<feature type="active site" description="Charge relay system" evidence="9">
    <location>
        <position position="67"/>
    </location>
</feature>
<dbReference type="OrthoDB" id="9804698at2"/>
<dbReference type="Proteomes" id="UP000078532">
    <property type="component" value="Unassembled WGS sequence"/>
</dbReference>
<dbReference type="InterPro" id="IPR007115">
    <property type="entry name" value="6-PTP_synth/QueD"/>
</dbReference>
<evidence type="ECO:0000256" key="6">
    <source>
        <dbReference type="ARBA" id="ARBA00023239"/>
    </source>
</evidence>
<evidence type="ECO:0000256" key="5">
    <source>
        <dbReference type="ARBA" id="ARBA00022833"/>
    </source>
</evidence>
<comment type="cofactor">
    <cofactor evidence="8 10">
        <name>Zn(2+)</name>
        <dbReference type="ChEBI" id="CHEBI:29105"/>
    </cofactor>
    <text evidence="8 10">Binds 1 zinc ion per subunit.</text>
</comment>
<sequence length="125" mass="14282">MYQLSVTKRFAAAHRLSNYQGQCANLHGHTWQLEVTVKGEKLDANGMLLDFKALKEMVGRVIKELDHQYLNELPSFNRINPTAENLARYISGRLRVLLAPELQLALVRVWESPDAWAGYTEDEQA</sequence>
<evidence type="ECO:0000256" key="1">
    <source>
        <dbReference type="ARBA" id="ARBA00005061"/>
    </source>
</evidence>
<reference evidence="11 12" key="1">
    <citation type="submission" date="2016-04" db="EMBL/GenBank/DDBJ databases">
        <authorList>
            <person name="Evans L.H."/>
            <person name="Alamgir A."/>
            <person name="Owens N."/>
            <person name="Weber N.D."/>
            <person name="Virtaneva K."/>
            <person name="Barbian K."/>
            <person name="Babar A."/>
            <person name="Rosenke K."/>
        </authorList>
    </citation>
    <scope>NUCLEOTIDE SEQUENCE [LARGE SCALE GENOMIC DNA]</scope>
    <source>
        <strain evidence="11 12">LMa1</strain>
    </source>
</reference>
<feature type="active site" description="Charge relay system" evidence="9">
    <location>
        <position position="111"/>
    </location>
</feature>
<comment type="similarity">
    <text evidence="2 8">Belongs to the PTPS family. QueD subfamily.</text>
</comment>
<evidence type="ECO:0000256" key="4">
    <source>
        <dbReference type="ARBA" id="ARBA00022723"/>
    </source>
</evidence>
<proteinExistence type="inferred from homology"/>
<evidence type="ECO:0000313" key="12">
    <source>
        <dbReference type="Proteomes" id="UP000078532"/>
    </source>
</evidence>
<dbReference type="EC" id="4.-.-.-" evidence="8"/>
<evidence type="ECO:0000256" key="9">
    <source>
        <dbReference type="PIRSR" id="PIRSR006113-1"/>
    </source>
</evidence>
<feature type="binding site" evidence="10">
    <location>
        <position position="29"/>
    </location>
    <ligand>
        <name>Zn(2+)</name>
        <dbReference type="ChEBI" id="CHEBI:29105"/>
    </ligand>
</feature>
<evidence type="ECO:0000256" key="7">
    <source>
        <dbReference type="ARBA" id="ARBA00048807"/>
    </source>
</evidence>
<gene>
    <name evidence="11" type="ORF">A6M21_10725</name>
</gene>
<dbReference type="STRING" id="1838280.A6M21_10725"/>
<keyword evidence="6 8" id="KW-0456">Lyase</keyword>
<dbReference type="PIRSF" id="PIRSF006113">
    <property type="entry name" value="PTP_synth"/>
    <property type="match status" value="1"/>
</dbReference>
<evidence type="ECO:0000256" key="3">
    <source>
        <dbReference type="ARBA" id="ARBA00018141"/>
    </source>
</evidence>
<keyword evidence="8" id="KW-0671">Queuosine biosynthesis</keyword>
<keyword evidence="4 8" id="KW-0479">Metal-binding</keyword>
<feature type="active site" description="Proton acceptor" evidence="9">
    <location>
        <position position="23"/>
    </location>
</feature>
<name>A0A1B7LE21_9FIRM</name>
<dbReference type="Gene3D" id="3.30.479.10">
    <property type="entry name" value="6-pyruvoyl tetrahydropterin synthase/QueD"/>
    <property type="match status" value="1"/>
</dbReference>
<organism evidence="11 12">
    <name type="scientific">Desulfotomaculum copahuensis</name>
    <dbReference type="NCBI Taxonomy" id="1838280"/>
    <lineage>
        <taxon>Bacteria</taxon>
        <taxon>Bacillati</taxon>
        <taxon>Bacillota</taxon>
        <taxon>Clostridia</taxon>
        <taxon>Eubacteriales</taxon>
        <taxon>Desulfotomaculaceae</taxon>
        <taxon>Desulfotomaculum</taxon>
    </lineage>
</organism>
<accession>A0A1B7LE21</accession>
<dbReference type="SUPFAM" id="SSF55620">
    <property type="entry name" value="Tetrahydrobiopterin biosynthesis enzymes-like"/>
    <property type="match status" value="1"/>
</dbReference>
<dbReference type="EMBL" id="LYVF01000164">
    <property type="protein sequence ID" value="OAT81347.1"/>
    <property type="molecule type" value="Genomic_DNA"/>
</dbReference>
<dbReference type="Pfam" id="PF01242">
    <property type="entry name" value="PTPS"/>
    <property type="match status" value="1"/>
</dbReference>
<dbReference type="InterPro" id="IPR038418">
    <property type="entry name" value="6-PTP_synth/QueD_sf"/>
</dbReference>
<keyword evidence="12" id="KW-1185">Reference proteome</keyword>